<protein>
    <submittedName>
        <fullName evidence="1">Alternative protein MBTD1</fullName>
    </submittedName>
</protein>
<name>L8E9Z6_HUMAN</name>
<sequence length="107" mass="12428">MIAAVRTQAAAPAPKRVRKKSLLYLLISRLSKTMGKSTHTQMVNLAWLPVRCVGWLASEMLFTLKQSVSVAFHVQEVTRQTPRRQAFWPDFRVSLQQRKQKFFRNNL</sequence>
<accession>L8E9Z6</accession>
<gene>
    <name evidence="1" type="primary">MBTD1</name>
</gene>
<proteinExistence type="predicted"/>
<evidence type="ECO:0000313" key="1">
    <source>
        <dbReference type="EMBL" id="CCQ43561.1"/>
    </source>
</evidence>
<reference evidence="1" key="1">
    <citation type="journal article" date="2013" name="PLoS ONE">
        <title>Direct detection of alternative open reading frames translation products in human significantly expands the proteome.</title>
        <authorList>
            <person name="Vanderperre B."/>
            <person name="Lucier J.-F."/>
            <person name="Motard J."/>
            <person name="Tremblay G."/>
            <person name="Vanderperre S."/>
            <person name="Wisztorski M."/>
            <person name="Salzet M."/>
            <person name="Boisvert F.-M."/>
            <person name="Roucou X."/>
        </authorList>
    </citation>
    <scope>NUCLEOTIDE SEQUENCE</scope>
</reference>
<dbReference type="AlphaFoldDB" id="L8E9Z6"/>
<dbReference type="EMBL" id="HF584064">
    <property type="protein sequence ID" value="CCQ43561.1"/>
    <property type="molecule type" value="Genomic_DNA"/>
</dbReference>
<dbReference type="ChiTaRS" id="MBTD1">
    <property type="organism name" value="human"/>
</dbReference>
<dbReference type="OrthoDB" id="5800688at2759"/>
<organism evidence="1">
    <name type="scientific">Homo sapiens</name>
    <name type="common">Human</name>
    <dbReference type="NCBI Taxonomy" id="9606"/>
    <lineage>
        <taxon>Eukaryota</taxon>
        <taxon>Metazoa</taxon>
        <taxon>Chordata</taxon>
        <taxon>Craniata</taxon>
        <taxon>Vertebrata</taxon>
        <taxon>Euteleostomi</taxon>
        <taxon>Mammalia</taxon>
        <taxon>Eutheria</taxon>
        <taxon>Euarchontoglires</taxon>
        <taxon>Primates</taxon>
        <taxon>Haplorrhini</taxon>
        <taxon>Catarrhini</taxon>
        <taxon>Hominidae</taxon>
        <taxon>Homo</taxon>
    </lineage>
</organism>